<keyword evidence="3" id="KW-1185">Reference proteome</keyword>
<proteinExistence type="predicted"/>
<reference evidence="2" key="1">
    <citation type="submission" date="2022-10" db="EMBL/GenBank/DDBJ databases">
        <title>Luteolibacter sp. GHJ8, whole genome shotgun sequencing project.</title>
        <authorList>
            <person name="Zhao G."/>
            <person name="Shen L."/>
        </authorList>
    </citation>
    <scope>NUCLEOTIDE SEQUENCE</scope>
    <source>
        <strain evidence="2">GHJ8</strain>
    </source>
</reference>
<dbReference type="Proteomes" id="UP001165653">
    <property type="component" value="Unassembled WGS sequence"/>
</dbReference>
<dbReference type="EMBL" id="JAPDDR010000011">
    <property type="protein sequence ID" value="MCW1915909.1"/>
    <property type="molecule type" value="Genomic_DNA"/>
</dbReference>
<protein>
    <recommendedName>
        <fullName evidence="4">YfdX protein</fullName>
    </recommendedName>
</protein>
<comment type="caution">
    <text evidence="2">The sequence shown here is derived from an EMBL/GenBank/DDBJ whole genome shotgun (WGS) entry which is preliminary data.</text>
</comment>
<keyword evidence="1" id="KW-0732">Signal</keyword>
<organism evidence="2 3">
    <name type="scientific">Luteolibacter rhizosphaerae</name>
    <dbReference type="NCBI Taxonomy" id="2989719"/>
    <lineage>
        <taxon>Bacteria</taxon>
        <taxon>Pseudomonadati</taxon>
        <taxon>Verrucomicrobiota</taxon>
        <taxon>Verrucomicrobiia</taxon>
        <taxon>Verrucomicrobiales</taxon>
        <taxon>Verrucomicrobiaceae</taxon>
        <taxon>Luteolibacter</taxon>
    </lineage>
</organism>
<accession>A0ABT3G8J4</accession>
<evidence type="ECO:0008006" key="4">
    <source>
        <dbReference type="Google" id="ProtNLM"/>
    </source>
</evidence>
<evidence type="ECO:0000313" key="2">
    <source>
        <dbReference type="EMBL" id="MCW1915909.1"/>
    </source>
</evidence>
<name>A0ABT3G8J4_9BACT</name>
<feature type="chain" id="PRO_5045839602" description="YfdX protein" evidence="1">
    <location>
        <begin position="22"/>
        <end position="201"/>
    </location>
</feature>
<dbReference type="RefSeq" id="WP_264515471.1">
    <property type="nucleotide sequence ID" value="NZ_JAPDDR010000011.1"/>
</dbReference>
<evidence type="ECO:0000313" key="3">
    <source>
        <dbReference type="Proteomes" id="UP001165653"/>
    </source>
</evidence>
<evidence type="ECO:0000256" key="1">
    <source>
        <dbReference type="SAM" id="SignalP"/>
    </source>
</evidence>
<feature type="signal peptide" evidence="1">
    <location>
        <begin position="1"/>
        <end position="21"/>
    </location>
</feature>
<gene>
    <name evidence="2" type="ORF">OJ996_20140</name>
</gene>
<sequence>MIRTWQAALIALAIPALSPGADEAAAAKFNWDPPKVGAGLFTDALGMLDREREEYADHLATYASNRVATAKASAASLADARRIVALSLNLSTRNKKALVLSFQLSRGVLPEAAGPDFQPDVLARLLFERGQELKKQAGAENILMSRIFTELSAEIDPKNDDAVYASEIQRLDYGGVNWNALTDVKARAEPEKQGAEKGEMP</sequence>